<dbReference type="CDD" id="cd16917">
    <property type="entry name" value="HATPase_UhpB-NarQ-NarX-like"/>
    <property type="match status" value="1"/>
</dbReference>
<dbReference type="SUPFAM" id="SSF63829">
    <property type="entry name" value="Calcium-dependent phosphotriesterase"/>
    <property type="match status" value="3"/>
</dbReference>
<dbReference type="InterPro" id="IPR011110">
    <property type="entry name" value="Reg_prop"/>
</dbReference>
<comment type="caution">
    <text evidence="6">The sequence shown here is derived from an EMBL/GenBank/DDBJ whole genome shotgun (WGS) entry which is preliminary data.</text>
</comment>
<dbReference type="EMBL" id="JALGRD010000003">
    <property type="protein sequence ID" value="MCJ0973189.1"/>
    <property type="molecule type" value="Genomic_DNA"/>
</dbReference>
<dbReference type="InterPro" id="IPR011712">
    <property type="entry name" value="Sig_transdc_His_kin_sub3_dim/P"/>
</dbReference>
<evidence type="ECO:0000256" key="3">
    <source>
        <dbReference type="ARBA" id="ARBA00023012"/>
    </source>
</evidence>
<protein>
    <submittedName>
        <fullName evidence="6">Histidine kinase</fullName>
    </submittedName>
</protein>
<dbReference type="Pfam" id="PF07495">
    <property type="entry name" value="Y_Y_Y"/>
    <property type="match status" value="1"/>
</dbReference>
<dbReference type="Gene3D" id="2.60.40.10">
    <property type="entry name" value="Immunoglobulins"/>
    <property type="match status" value="1"/>
</dbReference>
<feature type="transmembrane region" description="Helical" evidence="4">
    <location>
        <begin position="762"/>
        <end position="783"/>
    </location>
</feature>
<reference evidence="6" key="1">
    <citation type="submission" date="2022-03" db="EMBL/GenBank/DDBJ databases">
        <title>Pseudomonas marianensis sp. nov., a marine bacterium isolated from deep-sea sediments of the Mariana Trench.</title>
        <authorList>
            <person name="Wei Y."/>
        </authorList>
    </citation>
    <scope>NUCLEOTIDE SEQUENCE</scope>
    <source>
        <strain evidence="6">PS1</strain>
    </source>
</reference>
<keyword evidence="4" id="KW-0472">Membrane</keyword>
<dbReference type="Gene3D" id="1.20.5.1930">
    <property type="match status" value="1"/>
</dbReference>
<keyword evidence="2 6" id="KW-0418">Kinase</keyword>
<dbReference type="InterPro" id="IPR050482">
    <property type="entry name" value="Sensor_HK_TwoCompSys"/>
</dbReference>
<dbReference type="AlphaFoldDB" id="A0A9X2ARP4"/>
<feature type="domain" description="Histidine kinase/HSP90-like ATPase" evidence="5">
    <location>
        <begin position="908"/>
        <end position="1005"/>
    </location>
</feature>
<keyword evidence="7" id="KW-1185">Reference proteome</keyword>
<dbReference type="Pfam" id="PF07494">
    <property type="entry name" value="Reg_prop"/>
    <property type="match status" value="1"/>
</dbReference>
<dbReference type="GO" id="GO:0016020">
    <property type="term" value="C:membrane"/>
    <property type="evidence" value="ECO:0007669"/>
    <property type="project" value="InterPro"/>
</dbReference>
<evidence type="ECO:0000256" key="1">
    <source>
        <dbReference type="ARBA" id="ARBA00022679"/>
    </source>
</evidence>
<accession>A0A9X2ARP4</accession>
<evidence type="ECO:0000256" key="4">
    <source>
        <dbReference type="SAM" id="Phobius"/>
    </source>
</evidence>
<dbReference type="SMART" id="SM00387">
    <property type="entry name" value="HATPase_c"/>
    <property type="match status" value="1"/>
</dbReference>
<keyword evidence="3" id="KW-0902">Two-component regulatory system</keyword>
<proteinExistence type="predicted"/>
<dbReference type="InterPro" id="IPR015943">
    <property type="entry name" value="WD40/YVTN_repeat-like_dom_sf"/>
</dbReference>
<dbReference type="SUPFAM" id="SSF55874">
    <property type="entry name" value="ATPase domain of HSP90 chaperone/DNA topoisomerase II/histidine kinase"/>
    <property type="match status" value="1"/>
</dbReference>
<evidence type="ECO:0000256" key="2">
    <source>
        <dbReference type="ARBA" id="ARBA00022777"/>
    </source>
</evidence>
<keyword evidence="4" id="KW-0812">Transmembrane</keyword>
<keyword evidence="1" id="KW-0808">Transferase</keyword>
<evidence type="ECO:0000259" key="5">
    <source>
        <dbReference type="SMART" id="SM00387"/>
    </source>
</evidence>
<dbReference type="Pfam" id="PF02518">
    <property type="entry name" value="HATPase_c"/>
    <property type="match status" value="1"/>
</dbReference>
<sequence length="1022" mass="111120">MTNSSHPISLGRLRPELNIVRTYVVLLLSLALGCIACTSASARVSDVMDHHRWTASDHGPSSVGALAQTADGYLWLGTHDSLYRFDGFEFEKFISAEGEPLGVVSALLSTPKGLWVGLRAGGVRLISANGELQPVDPGLPGGVIYSMAEDPLGQVWAAADDGLARHDGTDWHPVGKEAGFAERHARAVHVDADGHVWAASEEQLFMLPPGASAFIPVAIKSQSISKITSSPAGDIWITDRASDHLLRLKKIGHATVQIEKMAAPRSVSIVLDEQGGAWLGTLGAGVHYLAEGQRDDKDPFRSYTSRDGLSSDKVLAQLIDRDGTLWVGTDAGLDRLRRIALAPLALPVGAGSHALAVSGDGALWVGTDNGQLIGWRGDSHFTFELDMPITALVNSQHHGLLAGGYRGIFSLSEDGPVRIAPLPLVSAREAAVRAMAVDEDGAIWVSINRAGLYVWADQQWRRIEPVSNAERQVMPVTASLDLAGRPWFGYRDNLLVSVDDGKLTRWGEQQGLDIGHVTAMLHLPGRTWVGGQHGLAYLKDGRFYRLELPAAGPFQNIYGLVAVPAEKHAGGSGMDIWVHSRGGIFKLPAAEIERVLAGGDTLLYSSHDHIGRLPMDPYKVLPVPTAVYTNEGLLWFATGNGVVSVDPYQASRMTQPSTVTIKSLTADGVDLDLSGAAVRLSAAPEKLVISYSALNIAAPEAVRFQYRLKGHDSEWVDAERSRQAVFSRLHPGDYEFQVRALGGGEGLNLPDATLTIIIPQVFYLRPAFLLVVTATLLTLAFWISRIYTRREKMALRTRLEERFQERERIARELHDTLLQSVQGMMLSFQAVADTLPEDSRARRSMERALDRAEQVIAEGRDRITGLRGQMAPAEDLAAAFQTLQRDERSGSAAYRVSNIGQPALLRSAVRDAFYQVGREAVLNSLRHAQATQISVTFTYTPHRFEMLVADDGIGIDPVYQRMRGRPEHGGLRGMYERAERIEATLSIKSDAGKGTHISLSLPGSAAYERGVGNAQTRFSRVG</sequence>
<dbReference type="InterPro" id="IPR036890">
    <property type="entry name" value="HATPase_C_sf"/>
</dbReference>
<dbReference type="InterPro" id="IPR011123">
    <property type="entry name" value="Y_Y_Y"/>
</dbReference>
<dbReference type="PANTHER" id="PTHR24421:SF62">
    <property type="entry name" value="SENSORY TRANSDUCTION HISTIDINE KINASE"/>
    <property type="match status" value="1"/>
</dbReference>
<dbReference type="Gene3D" id="2.130.10.10">
    <property type="entry name" value="YVTN repeat-like/Quinoprotein amine dehydrogenase"/>
    <property type="match status" value="3"/>
</dbReference>
<dbReference type="GO" id="GO:0046983">
    <property type="term" value="F:protein dimerization activity"/>
    <property type="evidence" value="ECO:0007669"/>
    <property type="project" value="InterPro"/>
</dbReference>
<dbReference type="Gene3D" id="3.30.565.10">
    <property type="entry name" value="Histidine kinase-like ATPase, C-terminal domain"/>
    <property type="match status" value="1"/>
</dbReference>
<dbReference type="Proteomes" id="UP001139682">
    <property type="component" value="Unassembled WGS sequence"/>
</dbReference>
<organism evidence="6 7">
    <name type="scientific">Stutzerimonas marianensis</name>
    <dbReference type="NCBI Taxonomy" id="2929513"/>
    <lineage>
        <taxon>Bacteria</taxon>
        <taxon>Pseudomonadati</taxon>
        <taxon>Pseudomonadota</taxon>
        <taxon>Gammaproteobacteria</taxon>
        <taxon>Pseudomonadales</taxon>
        <taxon>Pseudomonadaceae</taxon>
        <taxon>Stutzerimonas</taxon>
    </lineage>
</organism>
<gene>
    <name evidence="6" type="ORF">MST27_07370</name>
</gene>
<dbReference type="RefSeq" id="WP_243605354.1">
    <property type="nucleotide sequence ID" value="NZ_JALGRD010000003.1"/>
</dbReference>
<evidence type="ECO:0000313" key="6">
    <source>
        <dbReference type="EMBL" id="MCJ0973189.1"/>
    </source>
</evidence>
<dbReference type="Pfam" id="PF07730">
    <property type="entry name" value="HisKA_3"/>
    <property type="match status" value="1"/>
</dbReference>
<dbReference type="InterPro" id="IPR013783">
    <property type="entry name" value="Ig-like_fold"/>
</dbReference>
<dbReference type="InterPro" id="IPR003594">
    <property type="entry name" value="HATPase_dom"/>
</dbReference>
<name>A0A9X2ARP4_9GAMM</name>
<dbReference type="GO" id="GO:0000155">
    <property type="term" value="F:phosphorelay sensor kinase activity"/>
    <property type="evidence" value="ECO:0007669"/>
    <property type="project" value="InterPro"/>
</dbReference>
<keyword evidence="4" id="KW-1133">Transmembrane helix</keyword>
<dbReference type="PANTHER" id="PTHR24421">
    <property type="entry name" value="NITRATE/NITRITE SENSOR PROTEIN NARX-RELATED"/>
    <property type="match status" value="1"/>
</dbReference>
<evidence type="ECO:0000313" key="7">
    <source>
        <dbReference type="Proteomes" id="UP001139682"/>
    </source>
</evidence>